<reference evidence="2 3" key="1">
    <citation type="submission" date="2015-08" db="EMBL/GenBank/DDBJ databases">
        <authorList>
            <person name="Babu N.S."/>
            <person name="Beckwith C.J."/>
            <person name="Beseler K.G."/>
            <person name="Brison A."/>
            <person name="Carone J.V."/>
            <person name="Caskin T.P."/>
            <person name="Diamond M."/>
            <person name="Durham M.E."/>
            <person name="Foxe J.M."/>
            <person name="Go M."/>
            <person name="Henderson B.A."/>
            <person name="Jones I.B."/>
            <person name="McGettigan J.A."/>
            <person name="Micheletti S.J."/>
            <person name="Nasrallah M.E."/>
            <person name="Ortiz D."/>
            <person name="Piller C.R."/>
            <person name="Privatt S.R."/>
            <person name="Schneider S.L."/>
            <person name="Sharp S."/>
            <person name="Smith T.C."/>
            <person name="Stanton J.D."/>
            <person name="Ullery H.E."/>
            <person name="Wilson R.J."/>
            <person name="Serrano M.G."/>
            <person name="Buck G."/>
            <person name="Lee V."/>
            <person name="Wang Y."/>
            <person name="Carvalho R."/>
            <person name="Voegtly L."/>
            <person name="Shi R."/>
            <person name="Duckworth R."/>
            <person name="Johnson A."/>
            <person name="Loviza R."/>
            <person name="Walstead R."/>
            <person name="Shah Z."/>
            <person name="Kiflezghi M."/>
            <person name="Wade K."/>
            <person name="Ball S.L."/>
            <person name="Bradley K.W."/>
            <person name="Asai D.J."/>
            <person name="Bowman C.A."/>
            <person name="Russell D.A."/>
            <person name="Pope W.H."/>
            <person name="Jacobs-Sera D."/>
            <person name="Hendrix R.W."/>
            <person name="Hatfull G.F."/>
        </authorList>
    </citation>
    <scope>NUCLEOTIDE SEQUENCE [LARGE SCALE GENOMIC DNA]</scope>
    <source>
        <strain evidence="2 3">DSM 27648</strain>
    </source>
</reference>
<evidence type="ECO:0000256" key="1">
    <source>
        <dbReference type="SAM" id="SignalP"/>
    </source>
</evidence>
<sequence length="379" mass="39493">MKRVLLAFGLPCVFVLACATNSDVTTSNDPDAQTVPEADAGHAEAGDACAGDACAPLPVDCATVDFCPIAFPVSRLVALNAIWGSGPNDVWAVGSRGTLLHGDGKSFVSIPSGSTTDSLVAVWGTSATDVWVLGPSAPLHSDGYRDGSATLQAVTGSSWNPVNASTGRIWTGQSVGGQVWIAGERSNRFGPLASFWTLGKDDAGKDVWSASKACEESGECQPAMRDLWAADGSAIWGVGPGGQIFVWNGGPRWAPQDSHTLNDLDGVWGSSSEDVWVVGDRGTIRHGAKSSGTWTDVLSPTTSHLRAVWGSGPKDVWAVGDAGAIVHYDGTSWQLGSFGLPAGEIPTDLLGIWGSGPDDVWIVGEGLVLHRTSMNRRQP</sequence>
<accession>A0A0K1PP50</accession>
<dbReference type="Proteomes" id="UP000064967">
    <property type="component" value="Chromosome"/>
</dbReference>
<dbReference type="AlphaFoldDB" id="A0A0K1PP50"/>
<name>A0A0K1PP50_9BACT</name>
<dbReference type="EMBL" id="CP012333">
    <property type="protein sequence ID" value="AKU94894.1"/>
    <property type="molecule type" value="Genomic_DNA"/>
</dbReference>
<evidence type="ECO:0000313" key="3">
    <source>
        <dbReference type="Proteomes" id="UP000064967"/>
    </source>
</evidence>
<feature type="chain" id="PRO_5005466091" description="Type IV fimbrial biogenesis protein PilY1" evidence="1">
    <location>
        <begin position="20"/>
        <end position="379"/>
    </location>
</feature>
<evidence type="ECO:0000313" key="2">
    <source>
        <dbReference type="EMBL" id="AKU94894.1"/>
    </source>
</evidence>
<dbReference type="RefSeq" id="WP_146646430.1">
    <property type="nucleotide sequence ID" value="NZ_CP012333.1"/>
</dbReference>
<dbReference type="STRING" id="1391654.AKJ09_01558"/>
<feature type="signal peptide" evidence="1">
    <location>
        <begin position="1"/>
        <end position="19"/>
    </location>
</feature>
<keyword evidence="1" id="KW-0732">Signal</keyword>
<keyword evidence="3" id="KW-1185">Reference proteome</keyword>
<dbReference type="PROSITE" id="PS51257">
    <property type="entry name" value="PROKAR_LIPOPROTEIN"/>
    <property type="match status" value="1"/>
</dbReference>
<dbReference type="KEGG" id="llu:AKJ09_01558"/>
<evidence type="ECO:0008006" key="4">
    <source>
        <dbReference type="Google" id="ProtNLM"/>
    </source>
</evidence>
<organism evidence="2 3">
    <name type="scientific">Labilithrix luteola</name>
    <dbReference type="NCBI Taxonomy" id="1391654"/>
    <lineage>
        <taxon>Bacteria</taxon>
        <taxon>Pseudomonadati</taxon>
        <taxon>Myxococcota</taxon>
        <taxon>Polyangia</taxon>
        <taxon>Polyangiales</taxon>
        <taxon>Labilitrichaceae</taxon>
        <taxon>Labilithrix</taxon>
    </lineage>
</organism>
<protein>
    <recommendedName>
        <fullName evidence="4">Type IV fimbrial biogenesis protein PilY1</fullName>
    </recommendedName>
</protein>
<gene>
    <name evidence="2" type="ORF">AKJ09_01558</name>
</gene>
<proteinExistence type="predicted"/>
<dbReference type="OrthoDB" id="5483347at2"/>